<evidence type="ECO:0000313" key="3">
    <source>
        <dbReference type="Proteomes" id="UP000176598"/>
    </source>
</evidence>
<dbReference type="AlphaFoldDB" id="A0A1F7UPZ4"/>
<gene>
    <name evidence="2" type="ORF">A3F28_00680</name>
</gene>
<dbReference type="Proteomes" id="UP000176598">
    <property type="component" value="Unassembled WGS sequence"/>
</dbReference>
<feature type="compositionally biased region" description="Basic and acidic residues" evidence="1">
    <location>
        <begin position="78"/>
        <end position="87"/>
    </location>
</feature>
<proteinExistence type="predicted"/>
<evidence type="ECO:0000313" key="2">
    <source>
        <dbReference type="EMBL" id="OGL79814.1"/>
    </source>
</evidence>
<evidence type="ECO:0000256" key="1">
    <source>
        <dbReference type="SAM" id="MobiDB-lite"/>
    </source>
</evidence>
<feature type="region of interest" description="Disordered" evidence="1">
    <location>
        <begin position="44"/>
        <end position="93"/>
    </location>
</feature>
<dbReference type="EMBL" id="MGEG01000005">
    <property type="protein sequence ID" value="OGL79814.1"/>
    <property type="molecule type" value="Genomic_DNA"/>
</dbReference>
<sequence>MYGNSLRPRGLFRTFKKEAIQILSRDIETLAREGNAVPAMTACEVQNSRTRPETERSNDETHLSPSSLRGKRPSVLNEVERPKESRAFRIPRN</sequence>
<comment type="caution">
    <text evidence="2">The sequence shown here is derived from an EMBL/GenBank/DDBJ whole genome shotgun (WGS) entry which is preliminary data.</text>
</comment>
<feature type="compositionally biased region" description="Basic and acidic residues" evidence="1">
    <location>
        <begin position="50"/>
        <end position="62"/>
    </location>
</feature>
<reference evidence="2 3" key="1">
    <citation type="journal article" date="2016" name="Nat. Commun.">
        <title>Thousands of microbial genomes shed light on interconnected biogeochemical processes in an aquifer system.</title>
        <authorList>
            <person name="Anantharaman K."/>
            <person name="Brown C.T."/>
            <person name="Hug L.A."/>
            <person name="Sharon I."/>
            <person name="Castelle C.J."/>
            <person name="Probst A.J."/>
            <person name="Thomas B.C."/>
            <person name="Singh A."/>
            <person name="Wilkins M.J."/>
            <person name="Karaoz U."/>
            <person name="Brodie E.L."/>
            <person name="Williams K.H."/>
            <person name="Hubbard S.S."/>
            <person name="Banfield J.F."/>
        </authorList>
    </citation>
    <scope>NUCLEOTIDE SEQUENCE [LARGE SCALE GENOMIC DNA]</scope>
</reference>
<accession>A0A1F7UPZ4</accession>
<organism evidence="2 3">
    <name type="scientific">Candidatus Uhrbacteria bacterium RIFCSPHIGHO2_12_FULL_57_11</name>
    <dbReference type="NCBI Taxonomy" id="1802398"/>
    <lineage>
        <taxon>Bacteria</taxon>
        <taxon>Candidatus Uhriibacteriota</taxon>
    </lineage>
</organism>
<protein>
    <submittedName>
        <fullName evidence="2">Uncharacterized protein</fullName>
    </submittedName>
</protein>
<name>A0A1F7UPZ4_9BACT</name>